<evidence type="ECO:0000259" key="5">
    <source>
        <dbReference type="Pfam" id="PF07992"/>
    </source>
</evidence>
<evidence type="ECO:0000313" key="7">
    <source>
        <dbReference type="Proteomes" id="UP001589792"/>
    </source>
</evidence>
<dbReference type="PRINTS" id="PR00368">
    <property type="entry name" value="FADPNR"/>
</dbReference>
<sequence>MAATFDILLVGAGHAHVVVLRQWAAHPVKARRIALLSPSPYAWYSGMLPGLLAGHYRPEQCRIHLPPLCRAAGVEFIQGTLDTLEADKKKVRLVDETWLQGQWLSLNTGSVPRLPERQQSSIEICPVKPFADFLLTVKRWQQNPAPVAIVGGGAAGVELALALAHQTPSLALFCGGVLLRGHLPTLRTRALRHLHQRGIQVHEHCAVDTLTGDRLMSGQQTVWQGNRVIMATGPTPLAWWQNSGLQCDPQGFIQSSATLQSPSHPHIFATGDCATIAGTPKNGVNAVRQGEVLANNLTHLFTKHPLGRFKPATSPLALLADGQGGALMSWGPLTGEGRLAGRWKDFLDRRFIRHHSIDKWA</sequence>
<organism evidence="6 7">
    <name type="scientific">Serratia aquatilis</name>
    <dbReference type="NCBI Taxonomy" id="1737515"/>
    <lineage>
        <taxon>Bacteria</taxon>
        <taxon>Pseudomonadati</taxon>
        <taxon>Pseudomonadota</taxon>
        <taxon>Gammaproteobacteria</taxon>
        <taxon>Enterobacterales</taxon>
        <taxon>Yersiniaceae</taxon>
        <taxon>Serratia</taxon>
    </lineage>
</organism>
<protein>
    <submittedName>
        <fullName evidence="6">FAD-dependent oxidoreductase</fullName>
    </submittedName>
</protein>
<dbReference type="SUPFAM" id="SSF51905">
    <property type="entry name" value="FAD/NAD(P)-binding domain"/>
    <property type="match status" value="2"/>
</dbReference>
<dbReference type="InterPro" id="IPR051169">
    <property type="entry name" value="NADH-Q_oxidoreductase"/>
</dbReference>
<evidence type="ECO:0000256" key="1">
    <source>
        <dbReference type="ARBA" id="ARBA00001974"/>
    </source>
</evidence>
<dbReference type="Gene3D" id="3.50.50.100">
    <property type="match status" value="1"/>
</dbReference>
<dbReference type="PANTHER" id="PTHR42913:SF9">
    <property type="entry name" value="SLR1591 PROTEIN"/>
    <property type="match status" value="1"/>
</dbReference>
<dbReference type="PANTHER" id="PTHR42913">
    <property type="entry name" value="APOPTOSIS-INDUCING FACTOR 1"/>
    <property type="match status" value="1"/>
</dbReference>
<reference evidence="6 7" key="1">
    <citation type="submission" date="2024-09" db="EMBL/GenBank/DDBJ databases">
        <authorList>
            <person name="Sun Q."/>
            <person name="Mori K."/>
        </authorList>
    </citation>
    <scope>NUCLEOTIDE SEQUENCE [LARGE SCALE GENOMIC DNA]</scope>
    <source>
        <strain evidence="6 7">CCM 8626</strain>
    </source>
</reference>
<comment type="cofactor">
    <cofactor evidence="1">
        <name>FAD</name>
        <dbReference type="ChEBI" id="CHEBI:57692"/>
    </cofactor>
</comment>
<dbReference type="InterPro" id="IPR023753">
    <property type="entry name" value="FAD/NAD-binding_dom"/>
</dbReference>
<dbReference type="Pfam" id="PF07992">
    <property type="entry name" value="Pyr_redox_2"/>
    <property type="match status" value="1"/>
</dbReference>
<evidence type="ECO:0000313" key="6">
    <source>
        <dbReference type="EMBL" id="MFC0227348.1"/>
    </source>
</evidence>
<keyword evidence="2" id="KW-0285">Flavoprotein</keyword>
<dbReference type="RefSeq" id="WP_380675816.1">
    <property type="nucleotide sequence ID" value="NZ_CP173186.1"/>
</dbReference>
<dbReference type="EMBL" id="JBHLXG010000010">
    <property type="protein sequence ID" value="MFC0227348.1"/>
    <property type="molecule type" value="Genomic_DNA"/>
</dbReference>
<proteinExistence type="predicted"/>
<accession>A0ABV6EES7</accession>
<keyword evidence="4" id="KW-0560">Oxidoreductase</keyword>
<comment type="caution">
    <text evidence="6">The sequence shown here is derived from an EMBL/GenBank/DDBJ whole genome shotgun (WGS) entry which is preliminary data.</text>
</comment>
<feature type="domain" description="FAD/NAD(P)-binding" evidence="5">
    <location>
        <begin position="5"/>
        <end position="290"/>
    </location>
</feature>
<dbReference type="InterPro" id="IPR036188">
    <property type="entry name" value="FAD/NAD-bd_sf"/>
</dbReference>
<name>A0ABV6EES7_9GAMM</name>
<evidence type="ECO:0000256" key="2">
    <source>
        <dbReference type="ARBA" id="ARBA00022630"/>
    </source>
</evidence>
<gene>
    <name evidence="6" type="ORF">ACFFJ3_12670</name>
</gene>
<dbReference type="PRINTS" id="PR00411">
    <property type="entry name" value="PNDRDTASEI"/>
</dbReference>
<dbReference type="Proteomes" id="UP001589792">
    <property type="component" value="Unassembled WGS sequence"/>
</dbReference>
<keyword evidence="7" id="KW-1185">Reference proteome</keyword>
<evidence type="ECO:0000256" key="3">
    <source>
        <dbReference type="ARBA" id="ARBA00022827"/>
    </source>
</evidence>
<evidence type="ECO:0000256" key="4">
    <source>
        <dbReference type="ARBA" id="ARBA00023002"/>
    </source>
</evidence>
<keyword evidence="3" id="KW-0274">FAD</keyword>